<accession>A0ABR9J7Z4</accession>
<evidence type="ECO:0000256" key="1">
    <source>
        <dbReference type="SAM" id="Phobius"/>
    </source>
</evidence>
<dbReference type="Proteomes" id="UP000636579">
    <property type="component" value="Unassembled WGS sequence"/>
</dbReference>
<feature type="transmembrane region" description="Helical" evidence="1">
    <location>
        <begin position="122"/>
        <end position="143"/>
    </location>
</feature>
<dbReference type="RefSeq" id="WP_192591786.1">
    <property type="nucleotide sequence ID" value="NZ_JADBEE010000001.1"/>
</dbReference>
<keyword evidence="1" id="KW-0812">Transmembrane</keyword>
<organism evidence="2 3">
    <name type="scientific">Nesterenkonia halotolerans</name>
    <dbReference type="NCBI Taxonomy" id="225325"/>
    <lineage>
        <taxon>Bacteria</taxon>
        <taxon>Bacillati</taxon>
        <taxon>Actinomycetota</taxon>
        <taxon>Actinomycetes</taxon>
        <taxon>Micrococcales</taxon>
        <taxon>Micrococcaceae</taxon>
        <taxon>Nesterenkonia</taxon>
    </lineage>
</organism>
<protein>
    <submittedName>
        <fullName evidence="2">Uncharacterized protein</fullName>
    </submittedName>
</protein>
<dbReference type="EMBL" id="JADBEE010000001">
    <property type="protein sequence ID" value="MBE1515122.1"/>
    <property type="molecule type" value="Genomic_DNA"/>
</dbReference>
<evidence type="ECO:0000313" key="2">
    <source>
        <dbReference type="EMBL" id="MBE1515122.1"/>
    </source>
</evidence>
<keyword evidence="1" id="KW-0472">Membrane</keyword>
<comment type="caution">
    <text evidence="2">The sequence shown here is derived from an EMBL/GenBank/DDBJ whole genome shotgun (WGS) entry which is preliminary data.</text>
</comment>
<proteinExistence type="predicted"/>
<reference evidence="2 3" key="1">
    <citation type="submission" date="2020-10" db="EMBL/GenBank/DDBJ databases">
        <title>Sequencing the genomes of 1000 actinobacteria strains.</title>
        <authorList>
            <person name="Klenk H.-P."/>
        </authorList>
    </citation>
    <scope>NUCLEOTIDE SEQUENCE [LARGE SCALE GENOMIC DNA]</scope>
    <source>
        <strain evidence="2 3">DSM 15474</strain>
    </source>
</reference>
<evidence type="ECO:0000313" key="3">
    <source>
        <dbReference type="Proteomes" id="UP000636579"/>
    </source>
</evidence>
<keyword evidence="1" id="KW-1133">Transmembrane helix</keyword>
<feature type="transmembrane region" description="Helical" evidence="1">
    <location>
        <begin position="35"/>
        <end position="53"/>
    </location>
</feature>
<sequence length="150" mass="15556">METTGSAPTPEEARRALDAAEQEERATIYRPLPPWYLPAIAALIFGALGLNALEDLSGATRILQVSLILMLTIGIGGLAGAVGLNHPGYQGIRLPWRPMLLSGLAAGAIPVAAIALDSILGGWVWLAAGAILAAGLLGVSIAYQRRPRGV</sequence>
<keyword evidence="3" id="KW-1185">Reference proteome</keyword>
<name>A0ABR9J7Z4_9MICC</name>
<feature type="transmembrane region" description="Helical" evidence="1">
    <location>
        <begin position="65"/>
        <end position="84"/>
    </location>
</feature>
<gene>
    <name evidence="2" type="ORF">H4W26_001877</name>
</gene>
<feature type="transmembrane region" description="Helical" evidence="1">
    <location>
        <begin position="96"/>
        <end position="116"/>
    </location>
</feature>